<evidence type="ECO:0000313" key="1">
    <source>
        <dbReference type="EMBL" id="MDB9488378.1"/>
    </source>
</evidence>
<name>A0ABT5A9R3_9CYAN</name>
<protein>
    <submittedName>
        <fullName evidence="1">Uncharacterized protein</fullName>
    </submittedName>
</protein>
<reference evidence="1 2" key="1">
    <citation type="submission" date="2023-01" db="EMBL/GenBank/DDBJ databases">
        <title>Genomes from the Australian National Cyanobacteria Reference Collection.</title>
        <authorList>
            <person name="Willis A."/>
            <person name="Lee E.M.F."/>
        </authorList>
    </citation>
    <scope>NUCLEOTIDE SEQUENCE [LARGE SCALE GENOMIC DNA]</scope>
    <source>
        <strain evidence="1 2">CS-537/01</strain>
    </source>
</reference>
<dbReference type="EMBL" id="JAQMTU010000115">
    <property type="protein sequence ID" value="MDB9488378.1"/>
    <property type="molecule type" value="Genomic_DNA"/>
</dbReference>
<accession>A0ABT5A9R3</accession>
<dbReference type="Proteomes" id="UP001212123">
    <property type="component" value="Unassembled WGS sequence"/>
</dbReference>
<comment type="caution">
    <text evidence="1">The sequence shown here is derived from an EMBL/GenBank/DDBJ whole genome shotgun (WGS) entry which is preliminary data.</text>
</comment>
<dbReference type="RefSeq" id="WP_028083783.1">
    <property type="nucleotide sequence ID" value="NZ_JAQMTU010000115.1"/>
</dbReference>
<sequence length="73" mass="8832">MSKELPHIAPSPQPEFEEVFAVHQTVREFYHEVNTRSDFKKHCEWYYTTAAQNRQDLAKMRGELNIMAWFCRR</sequence>
<keyword evidence="2" id="KW-1185">Reference proteome</keyword>
<proteinExistence type="predicted"/>
<dbReference type="GeneID" id="78013516"/>
<evidence type="ECO:0000313" key="2">
    <source>
        <dbReference type="Proteomes" id="UP001212123"/>
    </source>
</evidence>
<gene>
    <name evidence="1" type="ORF">PN492_17815</name>
</gene>
<organism evidence="1 2">
    <name type="scientific">Dolichospermum circinale CS-537/01</name>
    <dbReference type="NCBI Taxonomy" id="3021739"/>
    <lineage>
        <taxon>Bacteria</taxon>
        <taxon>Bacillati</taxon>
        <taxon>Cyanobacteriota</taxon>
        <taxon>Cyanophyceae</taxon>
        <taxon>Nostocales</taxon>
        <taxon>Aphanizomenonaceae</taxon>
        <taxon>Dolichospermum</taxon>
        <taxon>Dolichospermum circinale</taxon>
    </lineage>
</organism>